<accession>A0A3S3PKY2</accession>
<dbReference type="Pfam" id="PF02365">
    <property type="entry name" value="NAM"/>
    <property type="match status" value="1"/>
</dbReference>
<dbReference type="EMBL" id="QPKB01000009">
    <property type="protein sequence ID" value="RWR92980.1"/>
    <property type="molecule type" value="Genomic_DNA"/>
</dbReference>
<dbReference type="GO" id="GO:0006355">
    <property type="term" value="P:regulation of DNA-templated transcription"/>
    <property type="evidence" value="ECO:0007669"/>
    <property type="project" value="InterPro"/>
</dbReference>
<comment type="subcellular location">
    <subcellularLocation>
        <location evidence="1">Nucleus</location>
    </subcellularLocation>
</comment>
<dbReference type="Proteomes" id="UP000283530">
    <property type="component" value="Unassembled WGS sequence"/>
</dbReference>
<dbReference type="InterPro" id="IPR036093">
    <property type="entry name" value="NAC_dom_sf"/>
</dbReference>
<feature type="compositionally biased region" description="Basic and acidic residues" evidence="6">
    <location>
        <begin position="201"/>
        <end position="218"/>
    </location>
</feature>
<evidence type="ECO:0000256" key="3">
    <source>
        <dbReference type="ARBA" id="ARBA00023125"/>
    </source>
</evidence>
<evidence type="ECO:0000313" key="8">
    <source>
        <dbReference type="EMBL" id="RWR92980.1"/>
    </source>
</evidence>
<dbReference type="OrthoDB" id="1880352at2759"/>
<proteinExistence type="predicted"/>
<name>A0A3S3PKY2_9MAGN</name>
<dbReference type="InterPro" id="IPR003441">
    <property type="entry name" value="NAC-dom"/>
</dbReference>
<dbReference type="PROSITE" id="PS51005">
    <property type="entry name" value="NAC"/>
    <property type="match status" value="1"/>
</dbReference>
<evidence type="ECO:0000259" key="7">
    <source>
        <dbReference type="PROSITE" id="PS51005"/>
    </source>
</evidence>
<gene>
    <name evidence="8" type="ORF">CKAN_02221000</name>
</gene>
<feature type="region of interest" description="Disordered" evidence="6">
    <location>
        <begin position="191"/>
        <end position="225"/>
    </location>
</feature>
<comment type="caution">
    <text evidence="8">The sequence shown here is derived from an EMBL/GenBank/DDBJ whole genome shotgun (WGS) entry which is preliminary data.</text>
</comment>
<evidence type="ECO:0000256" key="5">
    <source>
        <dbReference type="ARBA" id="ARBA00023242"/>
    </source>
</evidence>
<dbReference type="AlphaFoldDB" id="A0A3S3PKY2"/>
<evidence type="ECO:0000256" key="1">
    <source>
        <dbReference type="ARBA" id="ARBA00004123"/>
    </source>
</evidence>
<sequence>MDRALYEQELPGFRFYPTEEELLDFYLKGVLYGKRPTSQVIGTVNIYHHDPWELPGLAKIGEREWYFFVPRDKKNTHGGRPNRTTETGFWKATGSDRRIHSMKDPKRVIGIRKTLVFYKGRAPRGCKTDWIMNEYRMPENYPMPKEDIVLCKVYRKATSMKVLEQRAASEEYKGFSQGDVSALMDMVSSPEEQSLQLTASPKEEESNEKGINGKESEATSRQMQMSCVKESLPQLELPSYNLEWMQDPYLFRSPWLENWSPYVNVLNF</sequence>
<dbReference type="FunFam" id="2.170.150.80:FF:000010">
    <property type="entry name" value="NAC domain-containing protein 67-like"/>
    <property type="match status" value="1"/>
</dbReference>
<evidence type="ECO:0000313" key="9">
    <source>
        <dbReference type="Proteomes" id="UP000283530"/>
    </source>
</evidence>
<dbReference type="GO" id="GO:0005634">
    <property type="term" value="C:nucleus"/>
    <property type="evidence" value="ECO:0007669"/>
    <property type="project" value="UniProtKB-SubCell"/>
</dbReference>
<reference evidence="8 9" key="1">
    <citation type="journal article" date="2019" name="Nat. Plants">
        <title>Stout camphor tree genome fills gaps in understanding of flowering plant genome evolution.</title>
        <authorList>
            <person name="Chaw S.M."/>
            <person name="Liu Y.C."/>
            <person name="Wu Y.W."/>
            <person name="Wang H.Y."/>
            <person name="Lin C.I."/>
            <person name="Wu C.S."/>
            <person name="Ke H.M."/>
            <person name="Chang L.Y."/>
            <person name="Hsu C.Y."/>
            <person name="Yang H.T."/>
            <person name="Sudianto E."/>
            <person name="Hsu M.H."/>
            <person name="Wu K.P."/>
            <person name="Wang L.N."/>
            <person name="Leebens-Mack J.H."/>
            <person name="Tsai I.J."/>
        </authorList>
    </citation>
    <scope>NUCLEOTIDE SEQUENCE [LARGE SCALE GENOMIC DNA]</scope>
    <source>
        <strain evidence="9">cv. Chaw 1501</strain>
        <tissue evidence="8">Young leaves</tissue>
    </source>
</reference>
<keyword evidence="5" id="KW-0539">Nucleus</keyword>
<keyword evidence="2" id="KW-0805">Transcription regulation</keyword>
<keyword evidence="4" id="KW-0804">Transcription</keyword>
<evidence type="ECO:0000256" key="6">
    <source>
        <dbReference type="SAM" id="MobiDB-lite"/>
    </source>
</evidence>
<dbReference type="STRING" id="337451.A0A3S3PKY2"/>
<feature type="domain" description="NAC" evidence="7">
    <location>
        <begin position="9"/>
        <end position="156"/>
    </location>
</feature>
<keyword evidence="9" id="KW-1185">Reference proteome</keyword>
<evidence type="ECO:0000256" key="2">
    <source>
        <dbReference type="ARBA" id="ARBA00023015"/>
    </source>
</evidence>
<organism evidence="8 9">
    <name type="scientific">Cinnamomum micranthum f. kanehirae</name>
    <dbReference type="NCBI Taxonomy" id="337451"/>
    <lineage>
        <taxon>Eukaryota</taxon>
        <taxon>Viridiplantae</taxon>
        <taxon>Streptophyta</taxon>
        <taxon>Embryophyta</taxon>
        <taxon>Tracheophyta</taxon>
        <taxon>Spermatophyta</taxon>
        <taxon>Magnoliopsida</taxon>
        <taxon>Magnoliidae</taxon>
        <taxon>Laurales</taxon>
        <taxon>Lauraceae</taxon>
        <taxon>Cinnamomum</taxon>
    </lineage>
</organism>
<dbReference type="Gene3D" id="2.170.150.80">
    <property type="entry name" value="NAC domain"/>
    <property type="match status" value="1"/>
</dbReference>
<dbReference type="PANTHER" id="PTHR31744:SF79">
    <property type="entry name" value="NAC DOMAIN-CONTAINING PROTEIN"/>
    <property type="match status" value="1"/>
</dbReference>
<evidence type="ECO:0000256" key="4">
    <source>
        <dbReference type="ARBA" id="ARBA00023163"/>
    </source>
</evidence>
<dbReference type="SUPFAM" id="SSF101941">
    <property type="entry name" value="NAC domain"/>
    <property type="match status" value="1"/>
</dbReference>
<dbReference type="PANTHER" id="PTHR31744">
    <property type="entry name" value="PROTEIN CUP-SHAPED COTYLEDON 2-RELATED"/>
    <property type="match status" value="1"/>
</dbReference>
<dbReference type="GO" id="GO:0003677">
    <property type="term" value="F:DNA binding"/>
    <property type="evidence" value="ECO:0007669"/>
    <property type="project" value="UniProtKB-KW"/>
</dbReference>
<protein>
    <submittedName>
        <fullName evidence="8">NAC domain-containing protein 35-like protein</fullName>
    </submittedName>
</protein>
<keyword evidence="3" id="KW-0238">DNA-binding</keyword>